<comment type="caution">
    <text evidence="1">The sequence shown here is derived from an EMBL/GenBank/DDBJ whole genome shotgun (WGS) entry which is preliminary data.</text>
</comment>
<sequence length="191" mass="21383">MDAKEADLVNTWVSDIPTSWGLRKLIPNFERNHITEEIFFEFNGPTIGKLIPRIGLNILPKEKLDKLMKCLDINGKSDKDKTAHPQDNGSSNDRLGTHDSTENHNPTDNSRLGSSSNIQTGVTGTNANSTTSRFLSHITKYSANDHVNSPNIDEPEEISEYTHVHGVSDRSRRIGRVFGKCLMMIIMSLHQ</sequence>
<keyword evidence="2" id="KW-1185">Reference proteome</keyword>
<dbReference type="Proteomes" id="UP001239111">
    <property type="component" value="Chromosome 3"/>
</dbReference>
<accession>A0ACC2NNY0</accession>
<gene>
    <name evidence="1" type="ORF">QAD02_003875</name>
</gene>
<evidence type="ECO:0000313" key="1">
    <source>
        <dbReference type="EMBL" id="KAJ8672616.1"/>
    </source>
</evidence>
<organism evidence="1 2">
    <name type="scientific">Eretmocerus hayati</name>
    <dbReference type="NCBI Taxonomy" id="131215"/>
    <lineage>
        <taxon>Eukaryota</taxon>
        <taxon>Metazoa</taxon>
        <taxon>Ecdysozoa</taxon>
        <taxon>Arthropoda</taxon>
        <taxon>Hexapoda</taxon>
        <taxon>Insecta</taxon>
        <taxon>Pterygota</taxon>
        <taxon>Neoptera</taxon>
        <taxon>Endopterygota</taxon>
        <taxon>Hymenoptera</taxon>
        <taxon>Apocrita</taxon>
        <taxon>Proctotrupomorpha</taxon>
        <taxon>Chalcidoidea</taxon>
        <taxon>Aphelinidae</taxon>
        <taxon>Aphelininae</taxon>
        <taxon>Eretmocerus</taxon>
    </lineage>
</organism>
<protein>
    <submittedName>
        <fullName evidence="1">Uncharacterized protein</fullName>
    </submittedName>
</protein>
<dbReference type="EMBL" id="CM056743">
    <property type="protein sequence ID" value="KAJ8672616.1"/>
    <property type="molecule type" value="Genomic_DNA"/>
</dbReference>
<reference evidence="1" key="1">
    <citation type="submission" date="2023-04" db="EMBL/GenBank/DDBJ databases">
        <title>A chromosome-level genome assembly of the parasitoid wasp Eretmocerus hayati.</title>
        <authorList>
            <person name="Zhong Y."/>
            <person name="Liu S."/>
            <person name="Liu Y."/>
        </authorList>
    </citation>
    <scope>NUCLEOTIDE SEQUENCE</scope>
    <source>
        <strain evidence="1">ZJU_SS_LIU_2023</strain>
    </source>
</reference>
<evidence type="ECO:0000313" key="2">
    <source>
        <dbReference type="Proteomes" id="UP001239111"/>
    </source>
</evidence>
<name>A0ACC2NNY0_9HYME</name>
<proteinExistence type="predicted"/>